<keyword evidence="4" id="KW-1185">Reference proteome</keyword>
<evidence type="ECO:0000256" key="2">
    <source>
        <dbReference type="SAM" id="Phobius"/>
    </source>
</evidence>
<accession>A0A7I9ZIV3</accession>
<sequence>MSLTSRGRAAARQTIRVQRRVALIQALLWPALIGTALVVGATVALKVRANRGAAASAPSEPHVPSPASNPTSPSNP</sequence>
<evidence type="ECO:0000313" key="4">
    <source>
        <dbReference type="Proteomes" id="UP000465304"/>
    </source>
</evidence>
<feature type="region of interest" description="Disordered" evidence="1">
    <location>
        <begin position="50"/>
        <end position="76"/>
    </location>
</feature>
<evidence type="ECO:0000313" key="3">
    <source>
        <dbReference type="EMBL" id="GFH00763.1"/>
    </source>
</evidence>
<protein>
    <submittedName>
        <fullName evidence="3">Uncharacterized protein</fullName>
    </submittedName>
</protein>
<proteinExistence type="predicted"/>
<comment type="caution">
    <text evidence="3">The sequence shown here is derived from an EMBL/GenBank/DDBJ whole genome shotgun (WGS) entry which is preliminary data.</text>
</comment>
<dbReference type="EMBL" id="BLLB01000002">
    <property type="protein sequence ID" value="GFH00763.1"/>
    <property type="molecule type" value="Genomic_DNA"/>
</dbReference>
<organism evidence="3 4">
    <name type="scientific">Mycolicibacterium hippocampi</name>
    <dbReference type="NCBI Taxonomy" id="659824"/>
    <lineage>
        <taxon>Bacteria</taxon>
        <taxon>Bacillati</taxon>
        <taxon>Actinomycetota</taxon>
        <taxon>Actinomycetes</taxon>
        <taxon>Mycobacteriales</taxon>
        <taxon>Mycobacteriaceae</taxon>
        <taxon>Mycolicibacterium</taxon>
    </lineage>
</organism>
<keyword evidence="2" id="KW-1133">Transmembrane helix</keyword>
<feature type="compositionally biased region" description="Low complexity" evidence="1">
    <location>
        <begin position="65"/>
        <end position="76"/>
    </location>
</feature>
<dbReference type="Proteomes" id="UP000465304">
    <property type="component" value="Unassembled WGS sequence"/>
</dbReference>
<dbReference type="AlphaFoldDB" id="A0A7I9ZIV3"/>
<reference evidence="3 4" key="1">
    <citation type="journal article" date="2019" name="Emerg. Microbes Infect.">
        <title>Comprehensive subspecies identification of 175 nontuberculous mycobacteria species based on 7547 genomic profiles.</title>
        <authorList>
            <person name="Matsumoto Y."/>
            <person name="Kinjo T."/>
            <person name="Motooka D."/>
            <person name="Nabeya D."/>
            <person name="Jung N."/>
            <person name="Uechi K."/>
            <person name="Horii T."/>
            <person name="Iida T."/>
            <person name="Fujita J."/>
            <person name="Nakamura S."/>
        </authorList>
    </citation>
    <scope>NUCLEOTIDE SEQUENCE [LARGE SCALE GENOMIC DNA]</scope>
    <source>
        <strain evidence="3 4">JCM 30996</strain>
    </source>
</reference>
<feature type="transmembrane region" description="Helical" evidence="2">
    <location>
        <begin position="21"/>
        <end position="45"/>
    </location>
</feature>
<keyword evidence="2" id="KW-0472">Membrane</keyword>
<keyword evidence="2" id="KW-0812">Transmembrane</keyword>
<evidence type="ECO:0000256" key="1">
    <source>
        <dbReference type="SAM" id="MobiDB-lite"/>
    </source>
</evidence>
<gene>
    <name evidence="3" type="ORF">MHIP_12460</name>
</gene>
<name>A0A7I9ZIV3_9MYCO</name>
<dbReference type="RefSeq" id="WP_163887663.1">
    <property type="nucleotide sequence ID" value="NZ_BLLB01000002.1"/>
</dbReference>